<dbReference type="Pfam" id="PF00520">
    <property type="entry name" value="Ion_trans"/>
    <property type="match status" value="1"/>
</dbReference>
<keyword evidence="4 5" id="KW-0472">Membrane</keyword>
<feature type="transmembrane region" description="Helical" evidence="5">
    <location>
        <begin position="175"/>
        <end position="197"/>
    </location>
</feature>
<name>A0A1S3IX81_LINAN</name>
<dbReference type="KEGG" id="lak:106168223"/>
<dbReference type="PANTHER" id="PTHR47131">
    <property type="entry name" value="CATION CHANNEL SPERM-ASSOCIATED PROTEIN 3"/>
    <property type="match status" value="1"/>
</dbReference>
<keyword evidence="3 5" id="KW-1133">Transmembrane helix</keyword>
<proteinExistence type="predicted"/>
<dbReference type="GO" id="GO:0030317">
    <property type="term" value="P:flagellated sperm motility"/>
    <property type="evidence" value="ECO:0007669"/>
    <property type="project" value="TreeGrafter"/>
</dbReference>
<comment type="subcellular location">
    <subcellularLocation>
        <location evidence="1">Membrane</location>
        <topology evidence="1">Multi-pass membrane protein</topology>
    </subcellularLocation>
</comment>
<dbReference type="InterPro" id="IPR027359">
    <property type="entry name" value="Volt_channel_dom_sf"/>
</dbReference>
<dbReference type="Proteomes" id="UP000085678">
    <property type="component" value="Unplaced"/>
</dbReference>
<sequence length="389" mass="45132">MSFAHFAKVFNDPEVDLEDDVWAKKTGARWDREFHRFIRDVTESSVFNFIIMFTIVCNALCMALETDISIRESGKDLFHILDELFLAVYTIEFIMKLYAEPKGYWFSSYNLFDFAVLVISYVQIILVLMNAGGSGLAALRILRALRTLRTLRTVSFIRGLQVLVTALLDTIRKSVLNVVGLLLLLMFLFGIMGYYFFGYKDDADKQNWGSLDKAMLTLFSYVTVDGWTDIQESLDNYNMDGSRIYTIFFIFLGHFIFSNVMIGVIIMNISEATENYAAEQLAEREAALKHKKEFLLQRQHNEVKQMLEKQRRGKYSNFHEMVQEFEDTLRHDDFAVVSDISTNLIWLDTLLTSLDHMDNSMFRVQQLHFELCGALSQMLDEKLRAKYGT</sequence>
<dbReference type="AlphaFoldDB" id="A0A1S3IX81"/>
<organism evidence="7 8">
    <name type="scientific">Lingula anatina</name>
    <name type="common">Brachiopod</name>
    <name type="synonym">Lingula unguis</name>
    <dbReference type="NCBI Taxonomy" id="7574"/>
    <lineage>
        <taxon>Eukaryota</taxon>
        <taxon>Metazoa</taxon>
        <taxon>Spiralia</taxon>
        <taxon>Lophotrochozoa</taxon>
        <taxon>Brachiopoda</taxon>
        <taxon>Linguliformea</taxon>
        <taxon>Lingulata</taxon>
        <taxon>Lingulida</taxon>
        <taxon>Linguloidea</taxon>
        <taxon>Lingulidae</taxon>
        <taxon>Lingula</taxon>
    </lineage>
</organism>
<evidence type="ECO:0000256" key="4">
    <source>
        <dbReference type="ARBA" id="ARBA00023136"/>
    </source>
</evidence>
<dbReference type="GO" id="GO:0048240">
    <property type="term" value="P:sperm capacitation"/>
    <property type="evidence" value="ECO:0007669"/>
    <property type="project" value="TreeGrafter"/>
</dbReference>
<protein>
    <submittedName>
        <fullName evidence="8">Cation channel sperm-associated protein 3-like</fullName>
    </submittedName>
</protein>
<dbReference type="InParanoid" id="A0A1S3IX81"/>
<evidence type="ECO:0000256" key="1">
    <source>
        <dbReference type="ARBA" id="ARBA00004141"/>
    </source>
</evidence>
<reference evidence="8" key="1">
    <citation type="submission" date="2025-08" db="UniProtKB">
        <authorList>
            <consortium name="RefSeq"/>
        </authorList>
    </citation>
    <scope>IDENTIFICATION</scope>
    <source>
        <tissue evidence="8">Gonads</tissue>
    </source>
</reference>
<dbReference type="GeneID" id="106168223"/>
<accession>A0A1S3IX81</accession>
<dbReference type="Gene3D" id="1.20.120.350">
    <property type="entry name" value="Voltage-gated potassium channels. Chain C"/>
    <property type="match status" value="1"/>
</dbReference>
<dbReference type="GO" id="GO:0001669">
    <property type="term" value="C:acrosomal vesicle"/>
    <property type="evidence" value="ECO:0007669"/>
    <property type="project" value="TreeGrafter"/>
</dbReference>
<evidence type="ECO:0000313" key="7">
    <source>
        <dbReference type="Proteomes" id="UP000085678"/>
    </source>
</evidence>
<gene>
    <name evidence="8" type="primary">LOC106168223</name>
</gene>
<feature type="transmembrane region" description="Helical" evidence="5">
    <location>
        <begin position="46"/>
        <end position="65"/>
    </location>
</feature>
<dbReference type="Gene3D" id="1.10.287.70">
    <property type="match status" value="1"/>
</dbReference>
<dbReference type="RefSeq" id="XP_013402648.1">
    <property type="nucleotide sequence ID" value="XM_013547194.1"/>
</dbReference>
<dbReference type="GO" id="GO:0036128">
    <property type="term" value="C:CatSper complex"/>
    <property type="evidence" value="ECO:0007669"/>
    <property type="project" value="TreeGrafter"/>
</dbReference>
<dbReference type="GO" id="GO:0006814">
    <property type="term" value="P:sodium ion transport"/>
    <property type="evidence" value="ECO:0007669"/>
    <property type="project" value="TreeGrafter"/>
</dbReference>
<keyword evidence="2 5" id="KW-0812">Transmembrane</keyword>
<evidence type="ECO:0000256" key="2">
    <source>
        <dbReference type="ARBA" id="ARBA00022692"/>
    </source>
</evidence>
<keyword evidence="7" id="KW-1185">Reference proteome</keyword>
<dbReference type="STRING" id="7574.A0A1S3IX81"/>
<feature type="transmembrane region" description="Helical" evidence="5">
    <location>
        <begin position="77"/>
        <end position="98"/>
    </location>
</feature>
<dbReference type="OrthoDB" id="416585at2759"/>
<dbReference type="GO" id="GO:0005245">
    <property type="term" value="F:voltage-gated calcium channel activity"/>
    <property type="evidence" value="ECO:0007669"/>
    <property type="project" value="TreeGrafter"/>
</dbReference>
<dbReference type="PANTHER" id="PTHR47131:SF1">
    <property type="entry name" value="CATION CHANNEL SPERM-ASSOCIATED PROTEIN 3"/>
    <property type="match status" value="1"/>
</dbReference>
<evidence type="ECO:0000259" key="6">
    <source>
        <dbReference type="Pfam" id="PF00520"/>
    </source>
</evidence>
<feature type="domain" description="Ion transport" evidence="6">
    <location>
        <begin position="45"/>
        <end position="275"/>
    </location>
</feature>
<feature type="transmembrane region" description="Helical" evidence="5">
    <location>
        <begin position="244"/>
        <end position="266"/>
    </location>
</feature>
<dbReference type="InterPro" id="IPR005821">
    <property type="entry name" value="Ion_trans_dom"/>
</dbReference>
<feature type="transmembrane region" description="Helical" evidence="5">
    <location>
        <begin position="118"/>
        <end position="142"/>
    </location>
</feature>
<evidence type="ECO:0000256" key="3">
    <source>
        <dbReference type="ARBA" id="ARBA00022989"/>
    </source>
</evidence>
<dbReference type="SUPFAM" id="SSF81324">
    <property type="entry name" value="Voltage-gated potassium channels"/>
    <property type="match status" value="1"/>
</dbReference>
<evidence type="ECO:0000256" key="5">
    <source>
        <dbReference type="SAM" id="Phobius"/>
    </source>
</evidence>
<dbReference type="OMA" id="YETMAVY"/>
<evidence type="ECO:0000313" key="8">
    <source>
        <dbReference type="RefSeq" id="XP_013402648.1"/>
    </source>
</evidence>